<name>A0AAX6RXA8_HETGA</name>
<accession>A0AAX6RXA8</accession>
<organism evidence="1 2">
    <name type="scientific">Heterocephalus glaber</name>
    <name type="common">Naked mole rat</name>
    <dbReference type="NCBI Taxonomy" id="10181"/>
    <lineage>
        <taxon>Eukaryota</taxon>
        <taxon>Metazoa</taxon>
        <taxon>Chordata</taxon>
        <taxon>Craniata</taxon>
        <taxon>Vertebrata</taxon>
        <taxon>Euteleostomi</taxon>
        <taxon>Mammalia</taxon>
        <taxon>Eutheria</taxon>
        <taxon>Euarchontoglires</taxon>
        <taxon>Glires</taxon>
        <taxon>Rodentia</taxon>
        <taxon>Hystricomorpha</taxon>
        <taxon>Bathyergidae</taxon>
        <taxon>Heterocephalus</taxon>
    </lineage>
</organism>
<proteinExistence type="predicted"/>
<dbReference type="AlphaFoldDB" id="A0AAX6RXA8"/>
<sequence>MQCELLVCDPIPGHATVRSQEQPGAPPPLGTLLCGSTKQHEAPGLHPGSWPCHGQPNSVKLLDCIQVPGHALVRSQERLRPPPPSGTPLFRSAKRHEAPQLRPGYWPHHDVVTGAAWSPASIPRSSPWSAKQREAPWLHPGAWPHHGEVPGAAWRPALIHPVLLSTDRGQIRAVGVVRRETDLHSRLQQEMSCLSRWQFDTQFYMHHLSWRICQITN</sequence>
<reference evidence="2" key="1">
    <citation type="submission" date="2025-08" db="UniProtKB">
        <authorList>
            <consortium name="RefSeq"/>
        </authorList>
    </citation>
    <scope>IDENTIFICATION</scope>
</reference>
<evidence type="ECO:0000313" key="2">
    <source>
        <dbReference type="RefSeq" id="XP_021102417.1"/>
    </source>
</evidence>
<protein>
    <submittedName>
        <fullName evidence="2">Uncharacterized protein LOC110346294 isoform X1</fullName>
    </submittedName>
</protein>
<keyword evidence="1" id="KW-1185">Reference proteome</keyword>
<dbReference type="RefSeq" id="XP_021102417.1">
    <property type="nucleotide sequence ID" value="XM_021246758.1"/>
</dbReference>
<evidence type="ECO:0000313" key="1">
    <source>
        <dbReference type="Proteomes" id="UP000694906"/>
    </source>
</evidence>
<dbReference type="Proteomes" id="UP000694906">
    <property type="component" value="Unplaced"/>
</dbReference>
<dbReference type="GeneID" id="110346294"/>
<gene>
    <name evidence="2" type="primary">LOC110346294</name>
</gene>